<feature type="transmembrane region" description="Helical" evidence="1">
    <location>
        <begin position="290"/>
        <end position="308"/>
    </location>
</feature>
<protein>
    <submittedName>
        <fullName evidence="2">OmpA family protein</fullName>
    </submittedName>
</protein>
<evidence type="ECO:0000313" key="2">
    <source>
        <dbReference type="EMBL" id="HFG21891.1"/>
    </source>
</evidence>
<gene>
    <name evidence="2" type="ORF">ENS82_14475</name>
</gene>
<evidence type="ECO:0000256" key="1">
    <source>
        <dbReference type="SAM" id="Phobius"/>
    </source>
</evidence>
<dbReference type="AlphaFoldDB" id="A0A7C3DM64"/>
<keyword evidence="1" id="KW-0472">Membrane</keyword>
<keyword evidence="1" id="KW-1133">Transmembrane helix</keyword>
<proteinExistence type="predicted"/>
<sequence length="440" mass="49225">MRSLVMAHPTPPPPPQGDLEALRRLLLEPEQQALQALQDPARWEEWVARVLPKALLRRVQSDKALQYVLNPIIEEAFVRLAQRNPKLLVDILFPVLLPAIRRAVVNLFASLTQSLNQTLDQVFSLQGLRWRLEALTTGKSFAEVVLSHTLLYRVEQILLIERTSGLLLAHRVAEGVSVQDGTLVSGMLTAIGDFVRDSFDPEAGLNAVNFGERVLVVEQGPQAVLAAVVRGTPPQALQERLLDILGEIQTRFSDKLRSYNGDSAAFVEAHPLLDSLLEAEYKRPENRRPYAVLVILGLLLLGLGGWGWSNFQANRAWNAYLERLSNTPGLVVTEAPHRYEVRGLRDPLAPDPSSLLAGLPIRAERLRANWQPYQSLEPEIVLKRVQQRMDTPATVRLTWRDGVLVVNGRATQAWLSRLRNLAPLLGVEQLDTRELVLEAP</sequence>
<name>A0A7C3DM64_MEIRU</name>
<keyword evidence="1" id="KW-0812">Transmembrane</keyword>
<reference evidence="2" key="1">
    <citation type="journal article" date="2020" name="mSystems">
        <title>Genome- and Community-Level Interaction Insights into Carbon Utilization and Element Cycling Functions of Hydrothermarchaeota in Hydrothermal Sediment.</title>
        <authorList>
            <person name="Zhou Z."/>
            <person name="Liu Y."/>
            <person name="Xu W."/>
            <person name="Pan J."/>
            <person name="Luo Z.H."/>
            <person name="Li M."/>
        </authorList>
    </citation>
    <scope>NUCLEOTIDE SEQUENCE [LARGE SCALE GENOMIC DNA]</scope>
    <source>
        <strain evidence="2">SpSt-524</strain>
    </source>
</reference>
<dbReference type="EMBL" id="DSWI01000035">
    <property type="protein sequence ID" value="HFG21891.1"/>
    <property type="molecule type" value="Genomic_DNA"/>
</dbReference>
<accession>A0A7C3DM64</accession>
<organism evidence="2">
    <name type="scientific">Meiothermus ruber</name>
    <dbReference type="NCBI Taxonomy" id="277"/>
    <lineage>
        <taxon>Bacteria</taxon>
        <taxon>Thermotogati</taxon>
        <taxon>Deinococcota</taxon>
        <taxon>Deinococci</taxon>
        <taxon>Thermales</taxon>
        <taxon>Thermaceae</taxon>
        <taxon>Meiothermus</taxon>
    </lineage>
</organism>
<comment type="caution">
    <text evidence="2">The sequence shown here is derived from an EMBL/GenBank/DDBJ whole genome shotgun (WGS) entry which is preliminary data.</text>
</comment>